<reference evidence="3 4" key="1">
    <citation type="submission" date="2019-12" db="EMBL/GenBank/DDBJ databases">
        <authorList>
            <person name="Kim Y.S."/>
        </authorList>
    </citation>
    <scope>NUCLEOTIDE SEQUENCE [LARGE SCALE GENOMIC DNA]</scope>
    <source>
        <strain evidence="3 4">GA093</strain>
    </source>
</reference>
<dbReference type="Proteomes" id="UP000471501">
    <property type="component" value="Unassembled WGS sequence"/>
</dbReference>
<feature type="chain" id="PRO_5026227651" evidence="1">
    <location>
        <begin position="22"/>
        <end position="195"/>
    </location>
</feature>
<dbReference type="InterPro" id="IPR036298">
    <property type="entry name" value="Chalcone_isomerase_sf"/>
</dbReference>
<proteinExistence type="predicted"/>
<protein>
    <submittedName>
        <fullName evidence="3">Chalcone isomerase</fullName>
    </submittedName>
</protein>
<dbReference type="Gene3D" id="3.50.70.10">
    <property type="match status" value="1"/>
</dbReference>
<gene>
    <name evidence="3" type="ORF">GON26_08415</name>
</gene>
<sequence>MKKILLLLTLILSVQFSTVNAQKSLEINGVKVPRTLDFKGKSLTLNGVGQRSKMFTELYVQALYLSVLTQDAKLIMESDIEMAIRIQVTSSLVTSKKLSKALEKGMERSVGEQVMLKLAKEVAELETLLSKEATKSGDCFNLIYNPFDHSLWIYKNDNYEGKIEGFEFKKAFFGIWLSENPVDKDLKQELLGKYE</sequence>
<name>A0A6I4NK55_9FLAO</name>
<keyword evidence="3" id="KW-0413">Isomerase</keyword>
<dbReference type="EMBL" id="WSTB01000004">
    <property type="protein sequence ID" value="MWB94383.1"/>
    <property type="molecule type" value="Genomic_DNA"/>
</dbReference>
<feature type="signal peptide" evidence="1">
    <location>
        <begin position="1"/>
        <end position="21"/>
    </location>
</feature>
<evidence type="ECO:0000313" key="4">
    <source>
        <dbReference type="Proteomes" id="UP000471501"/>
    </source>
</evidence>
<feature type="domain" description="Chalcone isomerase" evidence="2">
    <location>
        <begin position="26"/>
        <end position="192"/>
    </location>
</feature>
<organism evidence="3 4">
    <name type="scientific">Flavobacterium hydrocarbonoxydans</name>
    <dbReference type="NCBI Taxonomy" id="2683249"/>
    <lineage>
        <taxon>Bacteria</taxon>
        <taxon>Pseudomonadati</taxon>
        <taxon>Bacteroidota</taxon>
        <taxon>Flavobacteriia</taxon>
        <taxon>Flavobacteriales</taxon>
        <taxon>Flavobacteriaceae</taxon>
        <taxon>Flavobacterium</taxon>
    </lineage>
</organism>
<dbReference type="InterPro" id="IPR016088">
    <property type="entry name" value="Chalcone_isomerase_3-sand"/>
</dbReference>
<dbReference type="Pfam" id="PF16036">
    <property type="entry name" value="Chalcone_3"/>
    <property type="match status" value="1"/>
</dbReference>
<dbReference type="RefSeq" id="WP_160374389.1">
    <property type="nucleotide sequence ID" value="NZ_WSTB01000004.1"/>
</dbReference>
<evidence type="ECO:0000259" key="2">
    <source>
        <dbReference type="Pfam" id="PF16036"/>
    </source>
</evidence>
<dbReference type="AlphaFoldDB" id="A0A6I4NK55"/>
<evidence type="ECO:0000256" key="1">
    <source>
        <dbReference type="SAM" id="SignalP"/>
    </source>
</evidence>
<dbReference type="GO" id="GO:0016872">
    <property type="term" value="F:intramolecular lyase activity"/>
    <property type="evidence" value="ECO:0007669"/>
    <property type="project" value="InterPro"/>
</dbReference>
<keyword evidence="1" id="KW-0732">Signal</keyword>
<keyword evidence="4" id="KW-1185">Reference proteome</keyword>
<accession>A0A6I4NK55</accession>
<dbReference type="SUPFAM" id="SSF54626">
    <property type="entry name" value="Chalcone isomerase"/>
    <property type="match status" value="1"/>
</dbReference>
<comment type="caution">
    <text evidence="3">The sequence shown here is derived from an EMBL/GenBank/DDBJ whole genome shotgun (WGS) entry which is preliminary data.</text>
</comment>
<dbReference type="InterPro" id="IPR016087">
    <property type="entry name" value="Chalcone_isomerase"/>
</dbReference>
<evidence type="ECO:0000313" key="3">
    <source>
        <dbReference type="EMBL" id="MWB94383.1"/>
    </source>
</evidence>